<feature type="transmembrane region" description="Helical" evidence="1">
    <location>
        <begin position="215"/>
        <end position="234"/>
    </location>
</feature>
<feature type="transmembrane region" description="Helical" evidence="1">
    <location>
        <begin position="91"/>
        <end position="112"/>
    </location>
</feature>
<organism evidence="2 3">
    <name type="scientific">Polarella glacialis</name>
    <name type="common">Dinoflagellate</name>
    <dbReference type="NCBI Taxonomy" id="89957"/>
    <lineage>
        <taxon>Eukaryota</taxon>
        <taxon>Sar</taxon>
        <taxon>Alveolata</taxon>
        <taxon>Dinophyceae</taxon>
        <taxon>Suessiales</taxon>
        <taxon>Suessiaceae</taxon>
        <taxon>Polarella</taxon>
    </lineage>
</organism>
<keyword evidence="1" id="KW-0472">Membrane</keyword>
<accession>A0A813GCD8</accession>
<feature type="transmembrane region" description="Helical" evidence="1">
    <location>
        <begin position="49"/>
        <end position="71"/>
    </location>
</feature>
<reference evidence="2" key="1">
    <citation type="submission" date="2021-02" db="EMBL/GenBank/DDBJ databases">
        <authorList>
            <person name="Dougan E. K."/>
            <person name="Rhodes N."/>
            <person name="Thang M."/>
            <person name="Chan C."/>
        </authorList>
    </citation>
    <scope>NUCLEOTIDE SEQUENCE</scope>
</reference>
<sequence length="263" mass="28605">MIHVFNCAKEVCSLPGQACIACGNCASQINCDCCTECGKSFSNFMDKPLSTYVVIKVLLALTMLYYSYAAFSDPASQKCELSKDASVGLSTWLQVQMAFAGMHIIFAPYFQYQVWLKMMEKLQDPQSSAAMRFTQAGQVAGQVLGAGSATGSNYVPGIVIHESFKEVLLYDIGILFYAAVLLASFIWSYLGATWFAGGHDHAHCNAGGNTGSSAYFGMCFFWAALLYNGCYYYCGCCAGSVQLRDPPPELEFSRVPGIVTDAR</sequence>
<evidence type="ECO:0000313" key="2">
    <source>
        <dbReference type="EMBL" id="CAE8621854.1"/>
    </source>
</evidence>
<keyword evidence="3" id="KW-1185">Reference proteome</keyword>
<comment type="caution">
    <text evidence="2">The sequence shown here is derived from an EMBL/GenBank/DDBJ whole genome shotgun (WGS) entry which is preliminary data.</text>
</comment>
<proteinExistence type="predicted"/>
<evidence type="ECO:0000256" key="1">
    <source>
        <dbReference type="SAM" id="Phobius"/>
    </source>
</evidence>
<evidence type="ECO:0000313" key="3">
    <source>
        <dbReference type="Proteomes" id="UP000654075"/>
    </source>
</evidence>
<dbReference type="EMBL" id="CAJNNV010027834">
    <property type="protein sequence ID" value="CAE8621854.1"/>
    <property type="molecule type" value="Genomic_DNA"/>
</dbReference>
<dbReference type="AlphaFoldDB" id="A0A813GCD8"/>
<gene>
    <name evidence="2" type="ORF">PGLA1383_LOCUS39373</name>
</gene>
<name>A0A813GCD8_POLGL</name>
<protein>
    <submittedName>
        <fullName evidence="2">Uncharacterized protein</fullName>
    </submittedName>
</protein>
<keyword evidence="1" id="KW-0812">Transmembrane</keyword>
<feature type="transmembrane region" description="Helical" evidence="1">
    <location>
        <begin position="174"/>
        <end position="195"/>
    </location>
</feature>
<dbReference type="Proteomes" id="UP000654075">
    <property type="component" value="Unassembled WGS sequence"/>
</dbReference>
<keyword evidence="1" id="KW-1133">Transmembrane helix</keyword>